<dbReference type="InterPro" id="IPR007302">
    <property type="entry name" value="CP_ATPgrasp"/>
</dbReference>
<evidence type="ECO:0000313" key="3">
    <source>
        <dbReference type="Proteomes" id="UP000034196"/>
    </source>
</evidence>
<evidence type="ECO:0000313" key="2">
    <source>
        <dbReference type="EMBL" id="OIJ63728.1"/>
    </source>
</evidence>
<name>A0A1J4NN54_9ACTN</name>
<evidence type="ECO:0000259" key="1">
    <source>
        <dbReference type="Pfam" id="PF04174"/>
    </source>
</evidence>
<gene>
    <name evidence="2" type="ORF">WN71_032955</name>
</gene>
<dbReference type="OrthoDB" id="8041036at2"/>
<proteinExistence type="predicted"/>
<dbReference type="Pfam" id="PF04174">
    <property type="entry name" value="CP_ATPgrasp_1"/>
    <property type="match status" value="1"/>
</dbReference>
<dbReference type="AlphaFoldDB" id="A0A1J4NN54"/>
<reference evidence="2" key="1">
    <citation type="submission" date="2016-10" db="EMBL/GenBank/DDBJ databases">
        <title>Genome sequence of Streptomyces mangrovisoli MUSC 149.</title>
        <authorList>
            <person name="Lee L.-H."/>
            <person name="Ser H.-L."/>
        </authorList>
    </citation>
    <scope>NUCLEOTIDE SEQUENCE [LARGE SCALE GENOMIC DNA]</scope>
    <source>
        <strain evidence="2">MUSC 149</strain>
    </source>
</reference>
<sequence>MRRAARELRLPDTYGNSYGKLLLDRPLFVAEPEITAFADDLTALFGLLVSLPDRLYDGDPLRYCAALGMDPRLAELMSRGATGEPPVYARADAYHDGTCFKLLELNVGSQLGGTDSAQLNRAFLQVPAFKEFAERHRLGHIDTVARVAAALRRAAAPVTAGEPVVALVEANGGLAAYRHVFAALQEAMLGHGVRLLLGEIGELGERNGKITLRGTPLDVVLRYFVAGEIVDDPAARATLDLLLTAHRSGRTAMYTTLEGAMFASKGSLAMLHDPRVRRTLSDAERAMVDRVMPWTGLLSRAGQPADEYAEVLERCHGDRENLVLKPGVGHGGVGTVVGHEVTDAQWQEALAARTEGDHVVQERVRPAGEPVIDADTGQTRDWVANWGVFVDAEGYAGAFVRALRAEDGAVVAYANPGTRGTCVFTVPS</sequence>
<keyword evidence="3" id="KW-1185">Reference proteome</keyword>
<organism evidence="2 3">
    <name type="scientific">Streptomyces mangrovisoli</name>
    <dbReference type="NCBI Taxonomy" id="1428628"/>
    <lineage>
        <taxon>Bacteria</taxon>
        <taxon>Bacillati</taxon>
        <taxon>Actinomycetota</taxon>
        <taxon>Actinomycetes</taxon>
        <taxon>Kitasatosporales</taxon>
        <taxon>Streptomycetaceae</taxon>
        <taxon>Streptomyces</taxon>
    </lineage>
</organism>
<comment type="caution">
    <text evidence="2">The sequence shown here is derived from an EMBL/GenBank/DDBJ whole genome shotgun (WGS) entry which is preliminary data.</text>
</comment>
<dbReference type="SUPFAM" id="SSF56059">
    <property type="entry name" value="Glutathione synthetase ATP-binding domain-like"/>
    <property type="match status" value="1"/>
</dbReference>
<protein>
    <recommendedName>
        <fullName evidence="1">Circularly permuted ATPgrasp domain-containing protein</fullName>
    </recommendedName>
</protein>
<feature type="domain" description="Circularly permuted ATPgrasp" evidence="1">
    <location>
        <begin position="128"/>
        <end position="356"/>
    </location>
</feature>
<dbReference type="Proteomes" id="UP000034196">
    <property type="component" value="Unassembled WGS sequence"/>
</dbReference>
<dbReference type="STRING" id="1428628.WN71_032955"/>
<accession>A0A1J4NN54</accession>
<dbReference type="EMBL" id="LAVA02000097">
    <property type="protein sequence ID" value="OIJ63728.1"/>
    <property type="molecule type" value="Genomic_DNA"/>
</dbReference>